<sequence length="330" mass="35977">MGEIIPAAFQPPAWLRSAHLQTMWSTFFRRPEPLSRRRETLPLADGDHLLLDWAGPAPETGALRVLLLHGLSGCSDSHYIRGTQARLAALGITSVAMNSRGAAAPNDTALCAHAGEIEDLDAVIQALRQRDRHGPLIAMGVSLGGSRVLNWLARADDGSLSAAVAVCSPLRLDLCANRMDQGLSRIYRRHLITNLLATLKRQRRHLERVDPAQAERLAALNLRGIRSFWTFDERVIAPLYGFRGAAHYYAEASAGPRLRAIRTPTLMIQAEDDPFMTPAMLPALGELGPGVTLELSSGGGHVGFVGGRPRHPEYWLEQRLAAFASGFLPV</sequence>
<protein>
    <submittedName>
        <fullName evidence="3">Alpha/beta hydrolase</fullName>
    </submittedName>
</protein>
<dbReference type="RefSeq" id="WP_194856863.1">
    <property type="nucleotide sequence ID" value="NZ_ARXR01000050.1"/>
</dbReference>
<keyword evidence="4" id="KW-1185">Reference proteome</keyword>
<dbReference type="Pfam" id="PF00561">
    <property type="entry name" value="Abhydrolase_1"/>
    <property type="match status" value="1"/>
</dbReference>
<evidence type="ECO:0000313" key="4">
    <source>
        <dbReference type="Proteomes" id="UP000644441"/>
    </source>
</evidence>
<organism evidence="3 4">
    <name type="scientific">Alloalcanivorax venustensis ISO4</name>
    <dbReference type="NCBI Taxonomy" id="1177184"/>
    <lineage>
        <taxon>Bacteria</taxon>
        <taxon>Pseudomonadati</taxon>
        <taxon>Pseudomonadota</taxon>
        <taxon>Gammaproteobacteria</taxon>
        <taxon>Oceanospirillales</taxon>
        <taxon>Alcanivoracaceae</taxon>
        <taxon>Alloalcanivorax</taxon>
    </lineage>
</organism>
<dbReference type="InterPro" id="IPR000073">
    <property type="entry name" value="AB_hydrolase_1"/>
</dbReference>
<dbReference type="PANTHER" id="PTHR10794">
    <property type="entry name" value="ABHYDROLASE DOMAIN-CONTAINING PROTEIN"/>
    <property type="match status" value="1"/>
</dbReference>
<dbReference type="InterPro" id="IPR050960">
    <property type="entry name" value="AB_hydrolase_4_sf"/>
</dbReference>
<dbReference type="Gene3D" id="3.40.50.1820">
    <property type="entry name" value="alpha/beta hydrolase"/>
    <property type="match status" value="1"/>
</dbReference>
<dbReference type="EMBL" id="ARXR01000050">
    <property type="protein sequence ID" value="MBF5054532.1"/>
    <property type="molecule type" value="Genomic_DNA"/>
</dbReference>
<dbReference type="SUPFAM" id="SSF53474">
    <property type="entry name" value="alpha/beta-Hydrolases"/>
    <property type="match status" value="1"/>
</dbReference>
<dbReference type="PANTHER" id="PTHR10794:SF94">
    <property type="entry name" value="ESTERASE YHET-RELATED"/>
    <property type="match status" value="1"/>
</dbReference>
<comment type="caution">
    <text evidence="3">The sequence shown here is derived from an EMBL/GenBank/DDBJ whole genome shotgun (WGS) entry which is preliminary data.</text>
</comment>
<name>A0ABS0ALN9_9GAMM</name>
<keyword evidence="3" id="KW-0378">Hydrolase</keyword>
<gene>
    <name evidence="3" type="ORF">ISO4_03134</name>
</gene>
<dbReference type="Proteomes" id="UP000644441">
    <property type="component" value="Unassembled WGS sequence"/>
</dbReference>
<evidence type="ECO:0000256" key="1">
    <source>
        <dbReference type="ARBA" id="ARBA00010884"/>
    </source>
</evidence>
<evidence type="ECO:0000313" key="3">
    <source>
        <dbReference type="EMBL" id="MBF5054532.1"/>
    </source>
</evidence>
<reference evidence="3 4" key="1">
    <citation type="submission" date="2012-09" db="EMBL/GenBank/DDBJ databases">
        <title>Genome Sequence of alkane-degrading Bacterium Alcanivorax venustensis ISO4.</title>
        <authorList>
            <person name="Lai Q."/>
            <person name="Shao Z."/>
        </authorList>
    </citation>
    <scope>NUCLEOTIDE SEQUENCE [LARGE SCALE GENOMIC DNA]</scope>
    <source>
        <strain evidence="3 4">ISO4</strain>
    </source>
</reference>
<dbReference type="PIRSF" id="PIRSF005211">
    <property type="entry name" value="Ab_hydro_YheT"/>
    <property type="match status" value="1"/>
</dbReference>
<comment type="similarity">
    <text evidence="1">Belongs to the AB hydrolase superfamily. AB hydrolase 4 family.</text>
</comment>
<dbReference type="GO" id="GO:0016787">
    <property type="term" value="F:hydrolase activity"/>
    <property type="evidence" value="ECO:0007669"/>
    <property type="project" value="UniProtKB-KW"/>
</dbReference>
<feature type="domain" description="AB hydrolase-1" evidence="2">
    <location>
        <begin position="65"/>
        <end position="305"/>
    </location>
</feature>
<accession>A0ABS0ALN9</accession>
<proteinExistence type="inferred from homology"/>
<dbReference type="InterPro" id="IPR029058">
    <property type="entry name" value="AB_hydrolase_fold"/>
</dbReference>
<evidence type="ECO:0000259" key="2">
    <source>
        <dbReference type="Pfam" id="PF00561"/>
    </source>
</evidence>
<dbReference type="InterPro" id="IPR012020">
    <property type="entry name" value="ABHD4"/>
</dbReference>